<name>A0A8C1NS42_CYPCA</name>
<reference evidence="2" key="1">
    <citation type="submission" date="2025-08" db="UniProtKB">
        <authorList>
            <consortium name="Ensembl"/>
        </authorList>
    </citation>
    <scope>IDENTIFICATION</scope>
</reference>
<proteinExistence type="predicted"/>
<dbReference type="Proteomes" id="UP000694427">
    <property type="component" value="Unplaced"/>
</dbReference>
<evidence type="ECO:0000313" key="2">
    <source>
        <dbReference type="Ensembl" id="ENSCCRP00010095944.1"/>
    </source>
</evidence>
<keyword evidence="1" id="KW-0732">Signal</keyword>
<dbReference type="AlphaFoldDB" id="A0A8C1NS42"/>
<feature type="chain" id="PRO_5034311536" evidence="1">
    <location>
        <begin position="16"/>
        <end position="97"/>
    </location>
</feature>
<organism evidence="2 3">
    <name type="scientific">Cyprinus carpio</name>
    <name type="common">Common carp</name>
    <dbReference type="NCBI Taxonomy" id="7962"/>
    <lineage>
        <taxon>Eukaryota</taxon>
        <taxon>Metazoa</taxon>
        <taxon>Chordata</taxon>
        <taxon>Craniata</taxon>
        <taxon>Vertebrata</taxon>
        <taxon>Euteleostomi</taxon>
        <taxon>Actinopterygii</taxon>
        <taxon>Neopterygii</taxon>
        <taxon>Teleostei</taxon>
        <taxon>Ostariophysi</taxon>
        <taxon>Cypriniformes</taxon>
        <taxon>Cyprinidae</taxon>
        <taxon>Cyprininae</taxon>
        <taxon>Cyprinus</taxon>
    </lineage>
</organism>
<keyword evidence="3" id="KW-1185">Reference proteome</keyword>
<evidence type="ECO:0000313" key="3">
    <source>
        <dbReference type="Proteomes" id="UP000694427"/>
    </source>
</evidence>
<feature type="signal peptide" evidence="1">
    <location>
        <begin position="1"/>
        <end position="15"/>
    </location>
</feature>
<dbReference type="Ensembl" id="ENSCCRT00010106420.1">
    <property type="protein sequence ID" value="ENSCCRP00010095944.1"/>
    <property type="gene ID" value="ENSCCRG00010042023.1"/>
</dbReference>
<reference evidence="2" key="2">
    <citation type="submission" date="2025-09" db="UniProtKB">
        <authorList>
            <consortium name="Ensembl"/>
        </authorList>
    </citation>
    <scope>IDENTIFICATION</scope>
</reference>
<protein>
    <submittedName>
        <fullName evidence="2">Apolipoprotein C-IV</fullName>
    </submittedName>
</protein>
<evidence type="ECO:0000256" key="1">
    <source>
        <dbReference type="SAM" id="SignalP"/>
    </source>
</evidence>
<sequence length="97" mass="11079">MSRLIFVALVCLTSSNLLPTSAPGNAGLLERAKQVYRYMAGFAGMYYKEHIKPVTDSYMERAKDRASAQWERVKSRVPTFRSTQDQDQSNLIEIFNI</sequence>
<accession>A0A8C1NS42</accession>